<dbReference type="EMBL" id="VIEB01000716">
    <property type="protein sequence ID" value="TQD82546.1"/>
    <property type="molecule type" value="Genomic_DNA"/>
</dbReference>
<evidence type="ECO:0000256" key="9">
    <source>
        <dbReference type="ARBA" id="ARBA00022737"/>
    </source>
</evidence>
<dbReference type="PANTHER" id="PTHR48006">
    <property type="entry name" value="LEUCINE-RICH REPEAT-CONTAINING PROTEIN DDB_G0281931-RELATED"/>
    <property type="match status" value="1"/>
</dbReference>
<dbReference type="InterPro" id="IPR051824">
    <property type="entry name" value="LRR_Rcpt-Like_S/T_Kinase"/>
</dbReference>
<dbReference type="InterPro" id="IPR001245">
    <property type="entry name" value="Ser-Thr/Tyr_kinase_cat_dom"/>
</dbReference>
<keyword evidence="10 19" id="KW-0547">Nucleotide-binding</keyword>
<dbReference type="PROSITE" id="PS00108">
    <property type="entry name" value="PROTEIN_KINASE_ST"/>
    <property type="match status" value="1"/>
</dbReference>
<dbReference type="PROSITE" id="PS00107">
    <property type="entry name" value="PROTEIN_KINASE_ATP"/>
    <property type="match status" value="1"/>
</dbReference>
<evidence type="ECO:0000256" key="19">
    <source>
        <dbReference type="PROSITE-ProRule" id="PRU10141"/>
    </source>
</evidence>
<keyword evidence="15" id="KW-0675">Receptor</keyword>
<dbReference type="PANTHER" id="PTHR48006:SF60">
    <property type="entry name" value="PROTEIN KINASE DOMAIN-CONTAINING PROTEIN"/>
    <property type="match status" value="1"/>
</dbReference>
<keyword evidence="25" id="KW-1185">Reference proteome</keyword>
<name>A0A540L7T2_MALBA</name>
<reference evidence="24 25" key="1">
    <citation type="journal article" date="2019" name="G3 (Bethesda)">
        <title>Sequencing of a Wild Apple (Malus baccata) Genome Unravels the Differences Between Cultivated and Wild Apple Species Regarding Disease Resistance and Cold Tolerance.</title>
        <authorList>
            <person name="Chen X."/>
        </authorList>
    </citation>
    <scope>NUCLEOTIDE SEQUENCE [LARGE SCALE GENOMIC DNA]</scope>
    <source>
        <strain evidence="25">cv. Shandingzi</strain>
        <tissue evidence="24">Leaves</tissue>
    </source>
</reference>
<dbReference type="PROSITE" id="PS50011">
    <property type="entry name" value="PROTEIN_KINASE_DOM"/>
    <property type="match status" value="1"/>
</dbReference>
<keyword evidence="5" id="KW-0433">Leucine-rich repeat</keyword>
<comment type="catalytic activity">
    <reaction evidence="18">
        <text>L-seryl-[protein] + ATP = O-phospho-L-seryl-[protein] + ADP + H(+)</text>
        <dbReference type="Rhea" id="RHEA:17989"/>
        <dbReference type="Rhea" id="RHEA-COMP:9863"/>
        <dbReference type="Rhea" id="RHEA-COMP:11604"/>
        <dbReference type="ChEBI" id="CHEBI:15378"/>
        <dbReference type="ChEBI" id="CHEBI:29999"/>
        <dbReference type="ChEBI" id="CHEBI:30616"/>
        <dbReference type="ChEBI" id="CHEBI:83421"/>
        <dbReference type="ChEBI" id="CHEBI:456216"/>
        <dbReference type="EC" id="2.7.11.1"/>
    </reaction>
</comment>
<evidence type="ECO:0000256" key="10">
    <source>
        <dbReference type="ARBA" id="ARBA00022741"/>
    </source>
</evidence>
<sequence>MSTMSSSVIFVGLLIGFLALSCAQLLPLEEEISNPRRLPSGIAKIKHEAFKSSSEPTKMEVSRGHLIRLRPATSHRSEYFRRTHDMMKTLETISRKLRNPHWKNISQSSCQDGGAGFFKYFAKQIFSKVTCKCSFPNNTCHVTIIEMKGLNLTGVIPEELGNLTELEKIDFTRNYISGSIPASLSRSPIRFLYLLGNRLSGLIPAGDFTLLRELELEDNQFEGPLPHDLGRLTQLERIVLSGNNFTGTIPESYRNLKNLIDFRIGGSQLSGKIPEFIGNWSKLQKLDLQGASLEGPIPYTISSLKYVTELMISDLNGPSMPFPTLRYMKGIRILILRNCSISGTIPNYLGELTNLLTLDLSYNKLTGEIPQTIERASQISFMSLSNNILTGEVPIWILQSKRYRDLSYNNFTGSPSVSCQHLPVNLVSSHSSLDNLWCLKKDLPCSSKPKYSTCTVFFSASDLHSSPHHFWCTVRAAQPSLPKWQQLLRRASVASELRRHKQWRRVNGLQVEVFCSCGLLQVLDLQMFYFASAAPSSFVEFDADSPNIFDHSIFINCGGRKTKFDGHTYEEDLSPFGPSHFVSSAQEWGYSSTGVDKSNPDANYIVTSLNITGPDLYQTARIAPLSLKYYGLCMLKGNYKVRLYFSEIMFTDDRTFSSLGRRLFDISIQGNLVLKDFNIMEEARGVGKGIVREFDNVTVIGSTLEIHLYWAGKGTTAIPYTGVYGPLISAISVTPNFEPPKETLSYLERIRSHVPIGTMVGIGCAIAVVIIAIVLLALVILWKRGLLGRQKTLEDDLKGVELQTRKFTFTQLKDATTNFDQANKIGEGGFGTVYKGILVDGTLIAVKQLSSKSKQGNREFVNEIGMISALQHPHLVNLYGCCIEGNQLYLVYEYMENNSVSHALFGAEESQLKLDWPTRHRICVGIAKGLAYLHEESSLKVIHRDIKATNVLLDRHLNPKISDFGLAKLADEDKTHISTRAAGTFGYMAPEYALRGHLTDKADVYSFGIVVLEIISGKKNSTQQTNAEGFYILDWAHVLKSEGNLMNLVDPKLSAEFNNEEMLATINVALHCCNSTSKLRPTMSAVVNMLEGKAAVEEFVLDPNPSTSDNMDPTLKKLFQFCLRGGAGSVEGPSNDSFAALDDIHPYNPRSGRQDDRKGRKWHSF</sequence>
<evidence type="ECO:0000256" key="14">
    <source>
        <dbReference type="ARBA" id="ARBA00023136"/>
    </source>
</evidence>
<feature type="transmembrane region" description="Helical" evidence="21">
    <location>
        <begin position="759"/>
        <end position="782"/>
    </location>
</feature>
<dbReference type="Gene3D" id="3.80.10.10">
    <property type="entry name" value="Ribonuclease Inhibitor"/>
    <property type="match status" value="3"/>
</dbReference>
<dbReference type="InterPro" id="IPR021720">
    <property type="entry name" value="Malectin_dom"/>
</dbReference>
<feature type="domain" description="Protein kinase" evidence="23">
    <location>
        <begin position="819"/>
        <end position="1100"/>
    </location>
</feature>
<keyword evidence="8 22" id="KW-0732">Signal</keyword>
<evidence type="ECO:0000313" key="24">
    <source>
        <dbReference type="EMBL" id="TQD82546.1"/>
    </source>
</evidence>
<evidence type="ECO:0000256" key="5">
    <source>
        <dbReference type="ARBA" id="ARBA00022614"/>
    </source>
</evidence>
<keyword evidence="7 21" id="KW-0812">Transmembrane</keyword>
<dbReference type="EC" id="2.7.11.1" evidence="2"/>
<dbReference type="InterPro" id="IPR032675">
    <property type="entry name" value="LRR_dom_sf"/>
</dbReference>
<dbReference type="GO" id="GO:0004674">
    <property type="term" value="F:protein serine/threonine kinase activity"/>
    <property type="evidence" value="ECO:0007669"/>
    <property type="project" value="UniProtKB-KW"/>
</dbReference>
<dbReference type="Proteomes" id="UP000315295">
    <property type="component" value="Unassembled WGS sequence"/>
</dbReference>
<feature type="region of interest" description="Disordered" evidence="20">
    <location>
        <begin position="1138"/>
        <end position="1165"/>
    </location>
</feature>
<dbReference type="FunFam" id="1.10.510.10:FF:000044">
    <property type="entry name" value="Putative LRR receptor-like serine/threonine-protein kinase"/>
    <property type="match status" value="1"/>
</dbReference>
<dbReference type="Pfam" id="PF07714">
    <property type="entry name" value="PK_Tyr_Ser-Thr"/>
    <property type="match status" value="1"/>
</dbReference>
<evidence type="ECO:0000256" key="12">
    <source>
        <dbReference type="ARBA" id="ARBA00022840"/>
    </source>
</evidence>
<evidence type="ECO:0000256" key="18">
    <source>
        <dbReference type="ARBA" id="ARBA00048679"/>
    </source>
</evidence>
<comment type="caution">
    <text evidence="24">The sequence shown here is derived from an EMBL/GenBank/DDBJ whole genome shotgun (WGS) entry which is preliminary data.</text>
</comment>
<keyword evidence="13 21" id="KW-1133">Transmembrane helix</keyword>
<dbReference type="Gene3D" id="2.60.120.430">
    <property type="entry name" value="Galactose-binding lectin"/>
    <property type="match status" value="1"/>
</dbReference>
<evidence type="ECO:0000256" key="16">
    <source>
        <dbReference type="ARBA" id="ARBA00023180"/>
    </source>
</evidence>
<organism evidence="24 25">
    <name type="scientific">Malus baccata</name>
    <name type="common">Siberian crab apple</name>
    <name type="synonym">Pyrus baccata</name>
    <dbReference type="NCBI Taxonomy" id="106549"/>
    <lineage>
        <taxon>Eukaryota</taxon>
        <taxon>Viridiplantae</taxon>
        <taxon>Streptophyta</taxon>
        <taxon>Embryophyta</taxon>
        <taxon>Tracheophyta</taxon>
        <taxon>Spermatophyta</taxon>
        <taxon>Magnoliopsida</taxon>
        <taxon>eudicotyledons</taxon>
        <taxon>Gunneridae</taxon>
        <taxon>Pentapetalae</taxon>
        <taxon>rosids</taxon>
        <taxon>fabids</taxon>
        <taxon>Rosales</taxon>
        <taxon>Rosaceae</taxon>
        <taxon>Amygdaloideae</taxon>
        <taxon>Maleae</taxon>
        <taxon>Malus</taxon>
    </lineage>
</organism>
<dbReference type="SUPFAM" id="SSF56112">
    <property type="entry name" value="Protein kinase-like (PK-like)"/>
    <property type="match status" value="1"/>
</dbReference>
<keyword evidence="14 21" id="KW-0472">Membrane</keyword>
<evidence type="ECO:0000256" key="22">
    <source>
        <dbReference type="SAM" id="SignalP"/>
    </source>
</evidence>
<dbReference type="CDD" id="cd14066">
    <property type="entry name" value="STKc_IRAK"/>
    <property type="match status" value="1"/>
</dbReference>
<dbReference type="AlphaFoldDB" id="A0A540L7T2"/>
<evidence type="ECO:0000256" key="15">
    <source>
        <dbReference type="ARBA" id="ARBA00023170"/>
    </source>
</evidence>
<dbReference type="SUPFAM" id="SSF52058">
    <property type="entry name" value="L domain-like"/>
    <property type="match status" value="1"/>
</dbReference>
<gene>
    <name evidence="24" type="ORF">C1H46_031891</name>
</gene>
<dbReference type="FunFam" id="2.60.120.430:FF:000004">
    <property type="entry name" value="Putative leucine-rich repeat receptor-like serine/threonine-protein kinase"/>
    <property type="match status" value="1"/>
</dbReference>
<dbReference type="InterPro" id="IPR017441">
    <property type="entry name" value="Protein_kinase_ATP_BS"/>
</dbReference>
<evidence type="ECO:0000256" key="1">
    <source>
        <dbReference type="ARBA" id="ARBA00004479"/>
    </source>
</evidence>
<evidence type="ECO:0000256" key="6">
    <source>
        <dbReference type="ARBA" id="ARBA00022679"/>
    </source>
</evidence>
<feature type="binding site" evidence="19">
    <location>
        <position position="847"/>
    </location>
    <ligand>
        <name>ATP</name>
        <dbReference type="ChEBI" id="CHEBI:30616"/>
    </ligand>
</feature>
<evidence type="ECO:0000256" key="20">
    <source>
        <dbReference type="SAM" id="MobiDB-lite"/>
    </source>
</evidence>
<keyword evidence="9" id="KW-0677">Repeat</keyword>
<dbReference type="Gene3D" id="1.10.510.10">
    <property type="entry name" value="Transferase(Phosphotransferase) domain 1"/>
    <property type="match status" value="1"/>
</dbReference>
<dbReference type="InterPro" id="IPR008271">
    <property type="entry name" value="Ser/Thr_kinase_AS"/>
</dbReference>
<keyword evidence="6" id="KW-0808">Transferase</keyword>
<keyword evidence="4" id="KW-0597">Phosphoprotein</keyword>
<evidence type="ECO:0000256" key="13">
    <source>
        <dbReference type="ARBA" id="ARBA00022989"/>
    </source>
</evidence>
<evidence type="ECO:0000256" key="8">
    <source>
        <dbReference type="ARBA" id="ARBA00022729"/>
    </source>
</evidence>
<keyword evidence="16" id="KW-0325">Glycoprotein</keyword>
<dbReference type="SMART" id="SM00220">
    <property type="entry name" value="S_TKc"/>
    <property type="match status" value="1"/>
</dbReference>
<dbReference type="Pfam" id="PF00560">
    <property type="entry name" value="LRR_1"/>
    <property type="match status" value="4"/>
</dbReference>
<dbReference type="Gene3D" id="3.30.200.20">
    <property type="entry name" value="Phosphorylase Kinase, domain 1"/>
    <property type="match status" value="1"/>
</dbReference>
<keyword evidence="11" id="KW-0418">Kinase</keyword>
<evidence type="ECO:0000256" key="17">
    <source>
        <dbReference type="ARBA" id="ARBA00047899"/>
    </source>
</evidence>
<evidence type="ECO:0000259" key="23">
    <source>
        <dbReference type="PROSITE" id="PS50011"/>
    </source>
</evidence>
<proteinExistence type="predicted"/>
<evidence type="ECO:0000256" key="2">
    <source>
        <dbReference type="ARBA" id="ARBA00012513"/>
    </source>
</evidence>
<dbReference type="FunFam" id="3.80.10.10:FF:000041">
    <property type="entry name" value="LRR receptor-like serine/threonine-protein kinase ERECTA"/>
    <property type="match status" value="2"/>
</dbReference>
<comment type="subcellular location">
    <subcellularLocation>
        <location evidence="1">Membrane</location>
        <topology evidence="1">Single-pass type I membrane protein</topology>
    </subcellularLocation>
</comment>
<keyword evidence="12 19" id="KW-0067">ATP-binding</keyword>
<evidence type="ECO:0000256" key="3">
    <source>
        <dbReference type="ARBA" id="ARBA00022527"/>
    </source>
</evidence>
<dbReference type="STRING" id="106549.A0A540L7T2"/>
<evidence type="ECO:0000313" key="25">
    <source>
        <dbReference type="Proteomes" id="UP000315295"/>
    </source>
</evidence>
<dbReference type="InterPro" id="IPR001611">
    <property type="entry name" value="Leu-rich_rpt"/>
</dbReference>
<evidence type="ECO:0000256" key="7">
    <source>
        <dbReference type="ARBA" id="ARBA00022692"/>
    </source>
</evidence>
<keyword evidence="3" id="KW-0723">Serine/threonine-protein kinase</keyword>
<dbReference type="Pfam" id="PF11721">
    <property type="entry name" value="Malectin"/>
    <property type="match status" value="1"/>
</dbReference>
<accession>A0A540L7T2</accession>
<evidence type="ECO:0000256" key="4">
    <source>
        <dbReference type="ARBA" id="ARBA00022553"/>
    </source>
</evidence>
<dbReference type="FunFam" id="3.30.200.20:FF:000217">
    <property type="entry name" value="probable LRR receptor-like serine/threonine-protein kinase At1g53430"/>
    <property type="match status" value="1"/>
</dbReference>
<evidence type="ECO:0000256" key="11">
    <source>
        <dbReference type="ARBA" id="ARBA00022777"/>
    </source>
</evidence>
<protein>
    <recommendedName>
        <fullName evidence="2">non-specific serine/threonine protein kinase</fullName>
        <ecNumber evidence="2">2.7.11.1</ecNumber>
    </recommendedName>
</protein>
<dbReference type="GO" id="GO:0016020">
    <property type="term" value="C:membrane"/>
    <property type="evidence" value="ECO:0007669"/>
    <property type="project" value="UniProtKB-SubCell"/>
</dbReference>
<feature type="chain" id="PRO_5021861792" description="non-specific serine/threonine protein kinase" evidence="22">
    <location>
        <begin position="24"/>
        <end position="1165"/>
    </location>
</feature>
<feature type="signal peptide" evidence="22">
    <location>
        <begin position="1"/>
        <end position="23"/>
    </location>
</feature>
<evidence type="ECO:0000256" key="21">
    <source>
        <dbReference type="SAM" id="Phobius"/>
    </source>
</evidence>
<dbReference type="GO" id="GO:0005524">
    <property type="term" value="F:ATP binding"/>
    <property type="evidence" value="ECO:0007669"/>
    <property type="project" value="UniProtKB-UniRule"/>
</dbReference>
<dbReference type="InterPro" id="IPR000719">
    <property type="entry name" value="Prot_kinase_dom"/>
</dbReference>
<comment type="catalytic activity">
    <reaction evidence="17">
        <text>L-threonyl-[protein] + ATP = O-phospho-L-threonyl-[protein] + ADP + H(+)</text>
        <dbReference type="Rhea" id="RHEA:46608"/>
        <dbReference type="Rhea" id="RHEA-COMP:11060"/>
        <dbReference type="Rhea" id="RHEA-COMP:11605"/>
        <dbReference type="ChEBI" id="CHEBI:15378"/>
        <dbReference type="ChEBI" id="CHEBI:30013"/>
        <dbReference type="ChEBI" id="CHEBI:30616"/>
        <dbReference type="ChEBI" id="CHEBI:61977"/>
        <dbReference type="ChEBI" id="CHEBI:456216"/>
        <dbReference type="EC" id="2.7.11.1"/>
    </reaction>
</comment>
<dbReference type="InterPro" id="IPR011009">
    <property type="entry name" value="Kinase-like_dom_sf"/>
</dbReference>